<dbReference type="InterPro" id="IPR004398">
    <property type="entry name" value="RNA_MeTrfase_RsmD"/>
</dbReference>
<gene>
    <name evidence="3" type="ORF">UFOPK3495_00653</name>
</gene>
<proteinExistence type="predicted"/>
<dbReference type="PANTHER" id="PTHR43542">
    <property type="entry name" value="METHYLTRANSFERASE"/>
    <property type="match status" value="1"/>
</dbReference>
<dbReference type="Pfam" id="PF03602">
    <property type="entry name" value="Cons_hypoth95"/>
    <property type="match status" value="1"/>
</dbReference>
<dbReference type="GO" id="GO:0031167">
    <property type="term" value="P:rRNA methylation"/>
    <property type="evidence" value="ECO:0007669"/>
    <property type="project" value="InterPro"/>
</dbReference>
<dbReference type="AlphaFoldDB" id="A0A6J7FQQ7"/>
<dbReference type="GO" id="GO:0008168">
    <property type="term" value="F:methyltransferase activity"/>
    <property type="evidence" value="ECO:0007669"/>
    <property type="project" value="UniProtKB-KW"/>
</dbReference>
<sequence length="194" mass="20694">MTRIIAGQAKGRRLLVPTTGTRPTSDRVRESLFNTLTSEFMADDRDWSSISALDLYAGSGALGIEAASRGAQPVVLVEKARPAAEAIRKNIELIGLPGVQLISTGVADLLNRTASSSFTLVFADPPYDVPATSINALLGGLVQAGWIAVDARVVVERPSSDSASPLPSTWIDFSQRRYGDTTLWYGRATNTTGE</sequence>
<keyword evidence="1" id="KW-0489">Methyltransferase</keyword>
<reference evidence="3" key="1">
    <citation type="submission" date="2020-05" db="EMBL/GenBank/DDBJ databases">
        <authorList>
            <person name="Chiriac C."/>
            <person name="Salcher M."/>
            <person name="Ghai R."/>
            <person name="Kavagutti S V."/>
        </authorList>
    </citation>
    <scope>NUCLEOTIDE SEQUENCE</scope>
</reference>
<evidence type="ECO:0000313" key="3">
    <source>
        <dbReference type="EMBL" id="CAB4895140.1"/>
    </source>
</evidence>
<protein>
    <submittedName>
        <fullName evidence="3">Unannotated protein</fullName>
    </submittedName>
</protein>
<name>A0A6J7FQQ7_9ZZZZ</name>
<dbReference type="SUPFAM" id="SSF53335">
    <property type="entry name" value="S-adenosyl-L-methionine-dependent methyltransferases"/>
    <property type="match status" value="1"/>
</dbReference>
<dbReference type="EMBL" id="CAFBMC010000025">
    <property type="protein sequence ID" value="CAB4895140.1"/>
    <property type="molecule type" value="Genomic_DNA"/>
</dbReference>
<accession>A0A6J7FQQ7</accession>
<dbReference type="PANTHER" id="PTHR43542:SF1">
    <property type="entry name" value="METHYLTRANSFERASE"/>
    <property type="match status" value="1"/>
</dbReference>
<dbReference type="NCBIfam" id="TIGR00095">
    <property type="entry name" value="16S rRNA (guanine(966)-N(2))-methyltransferase RsmD"/>
    <property type="match status" value="1"/>
</dbReference>
<dbReference type="CDD" id="cd02440">
    <property type="entry name" value="AdoMet_MTases"/>
    <property type="match status" value="1"/>
</dbReference>
<evidence type="ECO:0000256" key="2">
    <source>
        <dbReference type="ARBA" id="ARBA00022679"/>
    </source>
</evidence>
<dbReference type="PIRSF" id="PIRSF004553">
    <property type="entry name" value="CHP00095"/>
    <property type="match status" value="1"/>
</dbReference>
<keyword evidence="2" id="KW-0808">Transferase</keyword>
<organism evidence="3">
    <name type="scientific">freshwater metagenome</name>
    <dbReference type="NCBI Taxonomy" id="449393"/>
    <lineage>
        <taxon>unclassified sequences</taxon>
        <taxon>metagenomes</taxon>
        <taxon>ecological metagenomes</taxon>
    </lineage>
</organism>
<dbReference type="InterPro" id="IPR029063">
    <property type="entry name" value="SAM-dependent_MTases_sf"/>
</dbReference>
<evidence type="ECO:0000256" key="1">
    <source>
        <dbReference type="ARBA" id="ARBA00022603"/>
    </source>
</evidence>
<dbReference type="Gene3D" id="3.40.50.150">
    <property type="entry name" value="Vaccinia Virus protein VP39"/>
    <property type="match status" value="1"/>
</dbReference>